<proteinExistence type="predicted"/>
<evidence type="ECO:0000313" key="1">
    <source>
        <dbReference type="EMBL" id="OLF17276.1"/>
    </source>
</evidence>
<gene>
    <name evidence="1" type="ORF">BU204_12720</name>
</gene>
<accession>A0A1Q8CSF6</accession>
<evidence type="ECO:0000313" key="2">
    <source>
        <dbReference type="Proteomes" id="UP000185596"/>
    </source>
</evidence>
<name>A0A1Q8CSF6_9PSEU</name>
<dbReference type="AlphaFoldDB" id="A0A1Q8CSF6"/>
<dbReference type="Proteomes" id="UP000185596">
    <property type="component" value="Unassembled WGS sequence"/>
</dbReference>
<keyword evidence="2" id="KW-1185">Reference proteome</keyword>
<reference evidence="1 2" key="1">
    <citation type="submission" date="2016-12" db="EMBL/GenBank/DDBJ databases">
        <title>The draft genome sequence of Actinophytocola sp. 11-183.</title>
        <authorList>
            <person name="Wang W."/>
            <person name="Yuan L."/>
        </authorList>
    </citation>
    <scope>NUCLEOTIDE SEQUENCE [LARGE SCALE GENOMIC DNA]</scope>
    <source>
        <strain evidence="1 2">11-183</strain>
    </source>
</reference>
<sequence>MLEARRPGSDEGILAWVAHHRWCARVYAAVADTDPDCNAQAAAWARIERREARTLEDNLIDLVQAYLC</sequence>
<comment type="caution">
    <text evidence="1">The sequence shown here is derived from an EMBL/GenBank/DDBJ whole genome shotgun (WGS) entry which is preliminary data.</text>
</comment>
<protein>
    <submittedName>
        <fullName evidence="1">Uncharacterized protein</fullName>
    </submittedName>
</protein>
<organism evidence="1 2">
    <name type="scientific">Actinophytocola xanthii</name>
    <dbReference type="NCBI Taxonomy" id="1912961"/>
    <lineage>
        <taxon>Bacteria</taxon>
        <taxon>Bacillati</taxon>
        <taxon>Actinomycetota</taxon>
        <taxon>Actinomycetes</taxon>
        <taxon>Pseudonocardiales</taxon>
        <taxon>Pseudonocardiaceae</taxon>
    </lineage>
</organism>
<dbReference type="InterPro" id="IPR048152">
    <property type="entry name" value="AMED_5909-like"/>
</dbReference>
<dbReference type="NCBIfam" id="NF041510">
    <property type="entry name" value="AMED_5909_fam"/>
    <property type="match status" value="1"/>
</dbReference>
<dbReference type="EMBL" id="MSIE01000019">
    <property type="protein sequence ID" value="OLF17276.1"/>
    <property type="molecule type" value="Genomic_DNA"/>
</dbReference>